<accession>A0AB35IS51</accession>
<dbReference type="AlphaFoldDB" id="A0AB35IS51"/>
<dbReference type="Proteomes" id="UP001211987">
    <property type="component" value="Unassembled WGS sequence"/>
</dbReference>
<dbReference type="SUPFAM" id="SSF46785">
    <property type="entry name" value="Winged helix' DNA-binding domain"/>
    <property type="match status" value="1"/>
</dbReference>
<name>A0AB35IS51_9FIRM</name>
<evidence type="ECO:0000313" key="2">
    <source>
        <dbReference type="Proteomes" id="UP001211987"/>
    </source>
</evidence>
<dbReference type="PROSITE" id="PS01332">
    <property type="entry name" value="HTH_RRF2_1"/>
    <property type="match status" value="1"/>
</dbReference>
<comment type="caution">
    <text evidence="1">The sequence shown here is derived from an EMBL/GenBank/DDBJ whole genome shotgun (WGS) entry which is preliminary data.</text>
</comment>
<dbReference type="NCBIfam" id="TIGR00738">
    <property type="entry name" value="rrf2_super"/>
    <property type="match status" value="1"/>
</dbReference>
<proteinExistence type="predicted"/>
<dbReference type="InterPro" id="IPR030489">
    <property type="entry name" value="TR_Rrf2-type_CS"/>
</dbReference>
<evidence type="ECO:0000313" key="1">
    <source>
        <dbReference type="EMBL" id="MDB7085836.1"/>
    </source>
</evidence>
<organism evidence="1 2">
    <name type="scientific">Thomasclavelia ramosa</name>
    <dbReference type="NCBI Taxonomy" id="1547"/>
    <lineage>
        <taxon>Bacteria</taxon>
        <taxon>Bacillati</taxon>
        <taxon>Bacillota</taxon>
        <taxon>Erysipelotrichia</taxon>
        <taxon>Erysipelotrichales</taxon>
        <taxon>Coprobacillaceae</taxon>
        <taxon>Thomasclavelia</taxon>
    </lineage>
</organism>
<dbReference type="PANTHER" id="PTHR33221:SF15">
    <property type="entry name" value="HTH-TYPE TRANSCRIPTIONAL REGULATOR YWGB-RELATED"/>
    <property type="match status" value="1"/>
</dbReference>
<reference evidence="1" key="1">
    <citation type="submission" date="2023-01" db="EMBL/GenBank/DDBJ databases">
        <title>Human gut microbiome strain richness.</title>
        <authorList>
            <person name="Chen-Liaw A."/>
        </authorList>
    </citation>
    <scope>NUCLEOTIDE SEQUENCE</scope>
    <source>
        <strain evidence="1">1001217st2_G6_1001217B_191108</strain>
    </source>
</reference>
<dbReference type="PANTHER" id="PTHR33221">
    <property type="entry name" value="WINGED HELIX-TURN-HELIX TRANSCRIPTIONAL REGULATOR, RRF2 FAMILY"/>
    <property type="match status" value="1"/>
</dbReference>
<dbReference type="Gene3D" id="1.10.10.10">
    <property type="entry name" value="Winged helix-like DNA-binding domain superfamily/Winged helix DNA-binding domain"/>
    <property type="match status" value="1"/>
</dbReference>
<dbReference type="Pfam" id="PF02082">
    <property type="entry name" value="Rrf2"/>
    <property type="match status" value="1"/>
</dbReference>
<dbReference type="InterPro" id="IPR036388">
    <property type="entry name" value="WH-like_DNA-bd_sf"/>
</dbReference>
<dbReference type="PROSITE" id="PS51197">
    <property type="entry name" value="HTH_RRF2_2"/>
    <property type="match status" value="1"/>
</dbReference>
<dbReference type="InterPro" id="IPR036390">
    <property type="entry name" value="WH_DNA-bd_sf"/>
</dbReference>
<protein>
    <submittedName>
        <fullName evidence="1">Rrf2 family transcriptional regulator</fullName>
    </submittedName>
</protein>
<dbReference type="InterPro" id="IPR000944">
    <property type="entry name" value="Tscrpt_reg_Rrf2"/>
</dbReference>
<dbReference type="GO" id="GO:0005829">
    <property type="term" value="C:cytosol"/>
    <property type="evidence" value="ECO:0007669"/>
    <property type="project" value="TreeGrafter"/>
</dbReference>
<gene>
    <name evidence="1" type="ORF">PM738_18810</name>
</gene>
<dbReference type="EMBL" id="JAQLKE010000057">
    <property type="protein sequence ID" value="MDB7085836.1"/>
    <property type="molecule type" value="Genomic_DNA"/>
</dbReference>
<sequence length="134" mass="15461">MLKLNKTTDYAIRVVVFLRKPGQWKTKIEISEEMGIPRKYLQAVLDKLREAGIVDSTRGINGGYTLKKEWYDIKLIDIIKTTEAAVNINTFNDTEDINTKQLKSYLPVQSYFDKVQNEIEANLSVTIQDIVNNY</sequence>
<dbReference type="GO" id="GO:0003700">
    <property type="term" value="F:DNA-binding transcription factor activity"/>
    <property type="evidence" value="ECO:0007669"/>
    <property type="project" value="TreeGrafter"/>
</dbReference>
<dbReference type="RefSeq" id="WP_178739434.1">
    <property type="nucleotide sequence ID" value="NZ_JADPBJ010000037.1"/>
</dbReference>